<reference evidence="1" key="1">
    <citation type="submission" date="2023-04" db="EMBL/GenBank/DDBJ databases">
        <authorList>
            <person name="Vijverberg K."/>
            <person name="Xiong W."/>
            <person name="Schranz E."/>
        </authorList>
    </citation>
    <scope>NUCLEOTIDE SEQUENCE</scope>
</reference>
<dbReference type="EMBL" id="OX465080">
    <property type="protein sequence ID" value="CAI9280778.1"/>
    <property type="molecule type" value="Genomic_DNA"/>
</dbReference>
<protein>
    <submittedName>
        <fullName evidence="1">Uncharacterized protein</fullName>
    </submittedName>
</protein>
<proteinExistence type="predicted"/>
<keyword evidence="2" id="KW-1185">Reference proteome</keyword>
<evidence type="ECO:0000313" key="2">
    <source>
        <dbReference type="Proteomes" id="UP001177003"/>
    </source>
</evidence>
<dbReference type="AlphaFoldDB" id="A0AA35YV09"/>
<name>A0AA35YV09_LACSI</name>
<dbReference type="Proteomes" id="UP001177003">
    <property type="component" value="Chromosome 4"/>
</dbReference>
<accession>A0AA35YV09</accession>
<sequence length="108" mass="11568">MAPQMPLSHSDGALKIVDVDVESGFTFFDSSFIENGLSLEELKWKFYENSTAVGPPLSVDISNSPPVAIEANLVLVPVGDVDRPFFPLLSDVAALVDSIPCEGVNPHP</sequence>
<gene>
    <name evidence="1" type="ORF">LSALG_LOCUS20509</name>
</gene>
<evidence type="ECO:0000313" key="1">
    <source>
        <dbReference type="EMBL" id="CAI9280778.1"/>
    </source>
</evidence>
<organism evidence="1 2">
    <name type="scientific">Lactuca saligna</name>
    <name type="common">Willowleaf lettuce</name>
    <dbReference type="NCBI Taxonomy" id="75948"/>
    <lineage>
        <taxon>Eukaryota</taxon>
        <taxon>Viridiplantae</taxon>
        <taxon>Streptophyta</taxon>
        <taxon>Embryophyta</taxon>
        <taxon>Tracheophyta</taxon>
        <taxon>Spermatophyta</taxon>
        <taxon>Magnoliopsida</taxon>
        <taxon>eudicotyledons</taxon>
        <taxon>Gunneridae</taxon>
        <taxon>Pentapetalae</taxon>
        <taxon>asterids</taxon>
        <taxon>campanulids</taxon>
        <taxon>Asterales</taxon>
        <taxon>Asteraceae</taxon>
        <taxon>Cichorioideae</taxon>
        <taxon>Cichorieae</taxon>
        <taxon>Lactucinae</taxon>
        <taxon>Lactuca</taxon>
    </lineage>
</organism>